<feature type="chain" id="PRO_5045766470" evidence="4">
    <location>
        <begin position="27"/>
        <end position="422"/>
    </location>
</feature>
<dbReference type="RefSeq" id="WP_340468997.1">
    <property type="nucleotide sequence ID" value="NZ_JBANBB010000001.1"/>
</dbReference>
<dbReference type="PANTHER" id="PTHR30061">
    <property type="entry name" value="MALTOSE-BINDING PERIPLASMIC PROTEIN"/>
    <property type="match status" value="1"/>
</dbReference>
<sequence>MEIGVKKMMRACLSLVAAGGLVASMAACGNPSASDELTLTFWGGDIDKTVMNDRLALAAKKYPDIKVKAQYIAKDYDTKIQTMFSGGTAPDILEMAENINAYSSRGQLENLTPHFKKAGVDPAQRFGEANAKAYSYKGNLYGAPDRSAPGVVYYNKDMFDAAGLKYPSADWSWQDFHNAAVKLTKRSGDKTDVWGYCEGDWWAWYMTWMYQNGGGVVDSAGKPIANDPANVEALTFYHDLMWKDKVAPTPQQITDTGADPLFAKGKLAMEVTGFWNIAALKDAKFNWGIAPMWHGKKKAVPMFSNALAVSSKSKHKEEAIKLVLFLSSKEGQRPIAQHALDVPANVEAAKDDSFVKASWNKNDLDLTVFSKSIDMVYAPPLVPQWNQITQAFTDGMAQTWNGKQSVKDGLDKVQKTLQGALG</sequence>
<evidence type="ECO:0000313" key="5">
    <source>
        <dbReference type="EMBL" id="MEK0306475.1"/>
    </source>
</evidence>
<reference evidence="5 6" key="1">
    <citation type="submission" date="2024-02" db="EMBL/GenBank/DDBJ databases">
        <title>Bifidobacterium honeyensis sp. nov., isolated from the comb honey.</title>
        <authorList>
            <person name="Liu W."/>
            <person name="Li Y."/>
        </authorList>
    </citation>
    <scope>NUCLEOTIDE SEQUENCE [LARGE SCALE GENOMIC DNA]</scope>
    <source>
        <strain evidence="5 6">IMAU50988</strain>
    </source>
</reference>
<dbReference type="Proteomes" id="UP001373159">
    <property type="component" value="Unassembled WGS sequence"/>
</dbReference>
<dbReference type="SUPFAM" id="SSF53850">
    <property type="entry name" value="Periplasmic binding protein-like II"/>
    <property type="match status" value="1"/>
</dbReference>
<gene>
    <name evidence="5" type="ORF">V8P97_03185</name>
</gene>
<dbReference type="EMBL" id="JBANBB010000001">
    <property type="protein sequence ID" value="MEK0306475.1"/>
    <property type="molecule type" value="Genomic_DNA"/>
</dbReference>
<dbReference type="CDD" id="cd13585">
    <property type="entry name" value="PBP2_TMBP_like"/>
    <property type="match status" value="1"/>
</dbReference>
<keyword evidence="6" id="KW-1185">Reference proteome</keyword>
<evidence type="ECO:0000256" key="1">
    <source>
        <dbReference type="ARBA" id="ARBA00008520"/>
    </source>
</evidence>
<proteinExistence type="inferred from homology"/>
<dbReference type="PROSITE" id="PS51257">
    <property type="entry name" value="PROKAR_LIPOPROTEIN"/>
    <property type="match status" value="1"/>
</dbReference>
<keyword evidence="2" id="KW-0813">Transport</keyword>
<dbReference type="Gene3D" id="3.40.190.10">
    <property type="entry name" value="Periplasmic binding protein-like II"/>
    <property type="match status" value="1"/>
</dbReference>
<keyword evidence="3 4" id="KW-0732">Signal</keyword>
<evidence type="ECO:0000313" key="6">
    <source>
        <dbReference type="Proteomes" id="UP001373159"/>
    </source>
</evidence>
<accession>A0ABU8ZMK2</accession>
<comment type="caution">
    <text evidence="5">The sequence shown here is derived from an EMBL/GenBank/DDBJ whole genome shotgun (WGS) entry which is preliminary data.</text>
</comment>
<evidence type="ECO:0000256" key="4">
    <source>
        <dbReference type="SAM" id="SignalP"/>
    </source>
</evidence>
<evidence type="ECO:0000256" key="2">
    <source>
        <dbReference type="ARBA" id="ARBA00022448"/>
    </source>
</evidence>
<dbReference type="Pfam" id="PF01547">
    <property type="entry name" value="SBP_bac_1"/>
    <property type="match status" value="1"/>
</dbReference>
<dbReference type="PANTHER" id="PTHR30061:SF50">
    <property type="entry name" value="MALTOSE_MALTODEXTRIN-BINDING PERIPLASMIC PROTEIN"/>
    <property type="match status" value="1"/>
</dbReference>
<feature type="signal peptide" evidence="4">
    <location>
        <begin position="1"/>
        <end position="26"/>
    </location>
</feature>
<name>A0ABU8ZMK2_9BIFI</name>
<protein>
    <submittedName>
        <fullName evidence="5">Sugar ABC transporter substrate-binding protein</fullName>
    </submittedName>
</protein>
<organism evidence="5 6">
    <name type="scientific">Bifidobacterium favimelis</name>
    <dbReference type="NCBI Taxonomy" id="3122979"/>
    <lineage>
        <taxon>Bacteria</taxon>
        <taxon>Bacillati</taxon>
        <taxon>Actinomycetota</taxon>
        <taxon>Actinomycetes</taxon>
        <taxon>Bifidobacteriales</taxon>
        <taxon>Bifidobacteriaceae</taxon>
        <taxon>Bifidobacterium</taxon>
    </lineage>
</organism>
<dbReference type="InterPro" id="IPR006059">
    <property type="entry name" value="SBP"/>
</dbReference>
<comment type="similarity">
    <text evidence="1">Belongs to the bacterial solute-binding protein 1 family.</text>
</comment>
<evidence type="ECO:0000256" key="3">
    <source>
        <dbReference type="ARBA" id="ARBA00022729"/>
    </source>
</evidence>